<accession>A0A7Z0TT32</accession>
<name>A0A7Z0TT32_9BRAD</name>
<reference evidence="1" key="1">
    <citation type="submission" date="2020-06" db="EMBL/GenBank/DDBJ databases">
        <title>Whole Genome Sequence of Bradyrhizobium sp. Strain 323S2.</title>
        <authorList>
            <person name="Bromfield E.S.P."/>
        </authorList>
    </citation>
    <scope>NUCLEOTIDE SEQUENCE [LARGE SCALE GENOMIC DNA]</scope>
    <source>
        <strain evidence="1">323S2</strain>
    </source>
</reference>
<dbReference type="EMBL" id="JACBFH010000001">
    <property type="protein sequence ID" value="NYY92719.1"/>
    <property type="molecule type" value="Genomic_DNA"/>
</dbReference>
<organism evidence="1">
    <name type="scientific">Bradyrhizobium barranii subsp. barranii</name>
    <dbReference type="NCBI Taxonomy" id="2823807"/>
    <lineage>
        <taxon>Bacteria</taxon>
        <taxon>Pseudomonadati</taxon>
        <taxon>Pseudomonadota</taxon>
        <taxon>Alphaproteobacteria</taxon>
        <taxon>Hyphomicrobiales</taxon>
        <taxon>Nitrobacteraceae</taxon>
        <taxon>Bradyrhizobium</taxon>
        <taxon>Bradyrhizobium barranii</taxon>
    </lineage>
</organism>
<protein>
    <submittedName>
        <fullName evidence="1">Uncharacterized protein</fullName>
    </submittedName>
</protein>
<proteinExistence type="predicted"/>
<sequence>MTDRPASWRMPNPNEMDKMAALVGRNVPREPGLAPEADLPPEYWQALLDDPRVESRSGPSEGALRLSQIPQHILRVGCRRCARVVEIQKVDAIRLYGREALWKDVGRRLLDHTCTQRTGRHEEDGCWPAFE</sequence>
<gene>
    <name evidence="1" type="ORF">G6321_31305</name>
</gene>
<dbReference type="AlphaFoldDB" id="A0A7Z0TT32"/>
<evidence type="ECO:0000313" key="1">
    <source>
        <dbReference type="EMBL" id="NYY92719.1"/>
    </source>
</evidence>
<comment type="caution">
    <text evidence="1">The sequence shown here is derived from an EMBL/GenBank/DDBJ whole genome shotgun (WGS) entry which is preliminary data.</text>
</comment>